<keyword evidence="3" id="KW-1185">Reference proteome</keyword>
<organism evidence="2 3">
    <name type="scientific">Natronolimnobius baerhuensis</name>
    <dbReference type="NCBI Taxonomy" id="253108"/>
    <lineage>
        <taxon>Archaea</taxon>
        <taxon>Methanobacteriati</taxon>
        <taxon>Methanobacteriota</taxon>
        <taxon>Stenosarchaea group</taxon>
        <taxon>Halobacteria</taxon>
        <taxon>Halobacteriales</taxon>
        <taxon>Natrialbaceae</taxon>
        <taxon>Natronolimnobius</taxon>
    </lineage>
</organism>
<sequence length="309" mass="33879">MEVNCEGCAGCCMDWRPLLAEAGNDESANKRRAEPLRDDATRAPLDGDTNFVPLTRDEVRAFLEAEMADALTPRFWRAADEHEAVAIDGYEVASVADRPVFFVGLRKPPKPVAPFDLEDESWLPACVFLDPTTLQCRIHDSDLLPDECSAYPAHNIALEQETECERVEAAFGGDRLVDNSVPEDLDGLLLGSQALGEKLFCHPRPERLEGVVERTASGNLTREDRAECLAVAAASSAGTVAISDYHYEWGKEQALEESDSWVTDALEEWESRREDADGVPSAAIADAVETARGAPETPGWDALEEYSSH</sequence>
<evidence type="ECO:0000313" key="2">
    <source>
        <dbReference type="EMBL" id="OVE83433.1"/>
    </source>
</evidence>
<protein>
    <submittedName>
        <fullName evidence="2">Zinc/iron-chelating domain-containing protein</fullName>
    </submittedName>
</protein>
<name>A0A202E559_9EURY</name>
<dbReference type="OrthoDB" id="156950at2157"/>
<comment type="caution">
    <text evidence="2">The sequence shown here is derived from an EMBL/GenBank/DDBJ whole genome shotgun (WGS) entry which is preliminary data.</text>
</comment>
<feature type="region of interest" description="Disordered" evidence="1">
    <location>
        <begin position="289"/>
        <end position="309"/>
    </location>
</feature>
<proteinExistence type="predicted"/>
<feature type="region of interest" description="Disordered" evidence="1">
    <location>
        <begin position="25"/>
        <end position="48"/>
    </location>
</feature>
<evidence type="ECO:0000313" key="3">
    <source>
        <dbReference type="Proteomes" id="UP000196084"/>
    </source>
</evidence>
<reference evidence="2 3" key="1">
    <citation type="submission" date="2017-02" db="EMBL/GenBank/DDBJ databases">
        <title>Natronthermophilus aegyptiacus gen. nov.,sp. nov., an aerobic, extremely halophilic alkalithermophilic archaeon isolated from the athalassohaline Wadi An Natrun, Egypt.</title>
        <authorList>
            <person name="Zhao B."/>
        </authorList>
    </citation>
    <scope>NUCLEOTIDE SEQUENCE [LARGE SCALE GENOMIC DNA]</scope>
    <source>
        <strain evidence="2 3">CGMCC 1.3597</strain>
    </source>
</reference>
<accession>A0A202E559</accession>
<dbReference type="EMBL" id="MWPH01000003">
    <property type="protein sequence ID" value="OVE83433.1"/>
    <property type="molecule type" value="Genomic_DNA"/>
</dbReference>
<dbReference type="AlphaFoldDB" id="A0A202E559"/>
<feature type="compositionally biased region" description="Basic and acidic residues" evidence="1">
    <location>
        <begin position="27"/>
        <end position="41"/>
    </location>
</feature>
<evidence type="ECO:0000256" key="1">
    <source>
        <dbReference type="SAM" id="MobiDB-lite"/>
    </source>
</evidence>
<dbReference type="Pfam" id="PF24375">
    <property type="entry name" value="DUF7531"/>
    <property type="match status" value="1"/>
</dbReference>
<dbReference type="Proteomes" id="UP000196084">
    <property type="component" value="Unassembled WGS sequence"/>
</dbReference>
<dbReference type="RefSeq" id="WP_087715043.1">
    <property type="nucleotide sequence ID" value="NZ_MWPH01000003.1"/>
</dbReference>
<dbReference type="InterPro" id="IPR055953">
    <property type="entry name" value="DUF7531"/>
</dbReference>
<gene>
    <name evidence="2" type="ORF">B2G88_13365</name>
</gene>